<keyword evidence="4" id="KW-0963">Cytoplasm</keyword>
<protein>
    <recommendedName>
        <fullName evidence="3">Centrosomal protein POC5</fullName>
    </recommendedName>
    <alternativeName>
        <fullName evidence="9">Protein of centriole 5</fullName>
    </alternativeName>
</protein>
<keyword evidence="5" id="KW-0677">Repeat</keyword>
<feature type="compositionally biased region" description="Basic and acidic residues" evidence="12">
    <location>
        <begin position="78"/>
        <end position="89"/>
    </location>
</feature>
<keyword evidence="14" id="KW-1185">Reference proteome</keyword>
<evidence type="ECO:0000256" key="9">
    <source>
        <dbReference type="ARBA" id="ARBA00031694"/>
    </source>
</evidence>
<feature type="region of interest" description="Disordered" evidence="12">
    <location>
        <begin position="414"/>
        <end position="434"/>
    </location>
</feature>
<feature type="region of interest" description="Disordered" evidence="12">
    <location>
        <begin position="1"/>
        <end position="29"/>
    </location>
</feature>
<evidence type="ECO:0000256" key="8">
    <source>
        <dbReference type="ARBA" id="ARBA00023306"/>
    </source>
</evidence>
<evidence type="ECO:0000256" key="6">
    <source>
        <dbReference type="ARBA" id="ARBA00023054"/>
    </source>
</evidence>
<accession>A0ABR1A5V2</accession>
<keyword evidence="8" id="KW-0131">Cell cycle</keyword>
<comment type="similarity">
    <text evidence="2">Belongs to the POC5 family.</text>
</comment>
<comment type="subcellular location">
    <subcellularLocation>
        <location evidence="1">Cytoplasm</location>
        <location evidence="1">Cytoskeleton</location>
        <location evidence="1">Microtubule organizing center</location>
        <location evidence="1">Centrosome</location>
        <location evidence="1">Centriole</location>
    </subcellularLocation>
</comment>
<dbReference type="InterPro" id="IPR033351">
    <property type="entry name" value="POC5"/>
</dbReference>
<evidence type="ECO:0000256" key="12">
    <source>
        <dbReference type="SAM" id="MobiDB-lite"/>
    </source>
</evidence>
<evidence type="ECO:0000256" key="5">
    <source>
        <dbReference type="ARBA" id="ARBA00022737"/>
    </source>
</evidence>
<dbReference type="PANTHER" id="PTHR28618">
    <property type="entry name" value="CENTROSOMAL PROTEIN POC5"/>
    <property type="match status" value="1"/>
</dbReference>
<keyword evidence="6 11" id="KW-0175">Coiled coil</keyword>
<evidence type="ECO:0000256" key="2">
    <source>
        <dbReference type="ARBA" id="ARBA00010411"/>
    </source>
</evidence>
<dbReference type="Proteomes" id="UP001369086">
    <property type="component" value="Unassembled WGS sequence"/>
</dbReference>
<feature type="region of interest" description="Disordered" evidence="12">
    <location>
        <begin position="534"/>
        <end position="573"/>
    </location>
</feature>
<comment type="caution">
    <text evidence="13">The sequence shown here is derived from an EMBL/GenBank/DDBJ whole genome shotgun (WGS) entry which is preliminary data.</text>
</comment>
<evidence type="ECO:0000313" key="13">
    <source>
        <dbReference type="EMBL" id="KAK6492456.1"/>
    </source>
</evidence>
<feature type="region of interest" description="Disordered" evidence="12">
    <location>
        <begin position="78"/>
        <end position="104"/>
    </location>
</feature>
<dbReference type="EMBL" id="JAHFZB010000002">
    <property type="protein sequence ID" value="KAK6492456.1"/>
    <property type="molecule type" value="Genomic_DNA"/>
</dbReference>
<evidence type="ECO:0000313" key="14">
    <source>
        <dbReference type="Proteomes" id="UP001369086"/>
    </source>
</evidence>
<sequence>MSSDEEGASTSPVLPRDSDRGSSVSSELQDEYEELLRYAVVTPKFELGTQRQALNTSQLTADGRISSLMDDVLLQHSAEQDESRHELPSDRQLGTSRVTTEGGPAAAMERMEGQGVLLRTPVESDVESGSNLYSPAHSVKTSSVSVLPSTSDYNVITELFIPEENMNKMEHLLDTWSNKLKTNVITELRKWKLAIIEQHRLQMRNEREKHAAHVARLTNDMDNLKELLHTYETSNQRKDEVISNLIHGMERQREKQELMRTFSHWRSKQCEAREEAYSNGLADRHYKQMLMKKVWVAWHSVIEVKWRERVERACQARAEEVCLRLSADYERKIEELSEALEQARCEIQQLHSERERYEESMKKAFMRGVCALNMEAMTMFNGREGALEHEHPSRREEPGSSISVHFQQPAATSASFSPVHFESAPATAAPSDTEQMFTSHFGSVSAPSRAAEGISATTVVDDTIPTPSTHKMSVTRVVTAAQQRAGKTITARITGRSDLGPKSSRIAGNLNVMGVAPPMSSVVVERHHPVTQRTVGQATAAKFPRSGQQSSSAGRVSGHSGRSHPIQSIKVVE</sequence>
<name>A0ABR1A5V2_HUSHU</name>
<evidence type="ECO:0000256" key="10">
    <source>
        <dbReference type="ARBA" id="ARBA00049959"/>
    </source>
</evidence>
<evidence type="ECO:0000256" key="7">
    <source>
        <dbReference type="ARBA" id="ARBA00023212"/>
    </source>
</evidence>
<evidence type="ECO:0000256" key="11">
    <source>
        <dbReference type="SAM" id="Coils"/>
    </source>
</evidence>
<proteinExistence type="inferred from homology"/>
<feature type="coiled-coil region" evidence="11">
    <location>
        <begin position="326"/>
        <end position="367"/>
    </location>
</feature>
<gene>
    <name evidence="13" type="ORF">HHUSO_G1806</name>
</gene>
<keyword evidence="7" id="KW-0206">Cytoskeleton</keyword>
<evidence type="ECO:0000256" key="3">
    <source>
        <dbReference type="ARBA" id="ARBA00014910"/>
    </source>
</evidence>
<reference evidence="13 14" key="1">
    <citation type="submission" date="2021-05" db="EMBL/GenBank/DDBJ databases">
        <authorList>
            <person name="Zahm M."/>
            <person name="Klopp C."/>
            <person name="Cabau C."/>
            <person name="Kuhl H."/>
            <person name="Suciu R."/>
            <person name="Ciorpac M."/>
            <person name="Holostenco D."/>
            <person name="Gessner J."/>
            <person name="Wuertz S."/>
            <person name="Hohne C."/>
            <person name="Stock M."/>
            <person name="Gislard M."/>
            <person name="Lluch J."/>
            <person name="Milhes M."/>
            <person name="Lampietro C."/>
            <person name="Lopez Roques C."/>
            <person name="Donnadieu C."/>
            <person name="Du K."/>
            <person name="Schartl M."/>
            <person name="Guiguen Y."/>
        </authorList>
    </citation>
    <scope>NUCLEOTIDE SEQUENCE [LARGE SCALE GENOMIC DNA]</scope>
    <source>
        <strain evidence="13">Hh-F2</strain>
        <tissue evidence="13">Blood</tissue>
    </source>
</reference>
<organism evidence="13 14">
    <name type="scientific">Huso huso</name>
    <name type="common">Beluga</name>
    <name type="synonym">Acipenser huso</name>
    <dbReference type="NCBI Taxonomy" id="61971"/>
    <lineage>
        <taxon>Eukaryota</taxon>
        <taxon>Metazoa</taxon>
        <taxon>Chordata</taxon>
        <taxon>Craniata</taxon>
        <taxon>Vertebrata</taxon>
        <taxon>Euteleostomi</taxon>
        <taxon>Actinopterygii</taxon>
        <taxon>Chondrostei</taxon>
        <taxon>Acipenseriformes</taxon>
        <taxon>Acipenseridae</taxon>
        <taxon>Huso</taxon>
    </lineage>
</organism>
<evidence type="ECO:0000256" key="1">
    <source>
        <dbReference type="ARBA" id="ARBA00004114"/>
    </source>
</evidence>
<evidence type="ECO:0000256" key="4">
    <source>
        <dbReference type="ARBA" id="ARBA00022490"/>
    </source>
</evidence>
<feature type="coiled-coil region" evidence="11">
    <location>
        <begin position="207"/>
        <end position="234"/>
    </location>
</feature>
<dbReference type="PANTHER" id="PTHR28618:SF1">
    <property type="entry name" value="CENTROSOMAL PROTEIN POC5"/>
    <property type="match status" value="1"/>
</dbReference>
<comment type="function">
    <text evidence="10">Essential for the assembly of the distal half of centrioles, required for centriole elongation. Acts as a negative regulator of centriole elongation.</text>
</comment>